<gene>
    <name evidence="3" type="ORF">Tco_1111883</name>
</gene>
<sequence length="245" mass="26476">MASSSGMIASSSRSINTCSNEFCGRSMAVALPGWKSGDRQADLCYQCFHNQFCSVYHKTLKGWKTCRSCQKDFHCGCFASSSLYDEKDSEFECRGCVAKHANLNQKFDYEETNDGTTITPSPRANGDTTIILTPRINDDTITPNLPANGGTTITPTPHVNGDTITLTPRDIDDTTVTPTPRVSGDTITPTPHAIDDTTITPTPHTIITPTARANHDATITQTPRALDQNATEPSSKTGASAQTRE</sequence>
<dbReference type="Proteomes" id="UP001151760">
    <property type="component" value="Unassembled WGS sequence"/>
</dbReference>
<reference evidence="3" key="2">
    <citation type="submission" date="2022-01" db="EMBL/GenBank/DDBJ databases">
        <authorList>
            <person name="Yamashiro T."/>
            <person name="Shiraishi A."/>
            <person name="Satake H."/>
            <person name="Nakayama K."/>
        </authorList>
    </citation>
    <scope>NUCLEOTIDE SEQUENCE</scope>
</reference>
<evidence type="ECO:0000313" key="4">
    <source>
        <dbReference type="Proteomes" id="UP001151760"/>
    </source>
</evidence>
<evidence type="ECO:0000256" key="1">
    <source>
        <dbReference type="SAM" id="MobiDB-lite"/>
    </source>
</evidence>
<dbReference type="PANTHER" id="PTHR46245">
    <property type="entry name" value="B3 DOMAIN-CONTAINING PROTEIN OS07G0563300"/>
    <property type="match status" value="1"/>
</dbReference>
<feature type="compositionally biased region" description="Polar residues" evidence="1">
    <location>
        <begin position="139"/>
        <end position="166"/>
    </location>
</feature>
<feature type="compositionally biased region" description="Low complexity" evidence="1">
    <location>
        <begin position="186"/>
        <end position="203"/>
    </location>
</feature>
<protein>
    <recommendedName>
        <fullName evidence="2">VAL1-3 N-terminal zinc finger domain-containing protein</fullName>
    </recommendedName>
</protein>
<dbReference type="Pfam" id="PF25813">
    <property type="entry name" value="zf_VAL1_N"/>
    <property type="match status" value="1"/>
</dbReference>
<dbReference type="InterPro" id="IPR057743">
    <property type="entry name" value="Zfn_VAL1-3_N"/>
</dbReference>
<evidence type="ECO:0000259" key="2">
    <source>
        <dbReference type="Pfam" id="PF25813"/>
    </source>
</evidence>
<proteinExistence type="predicted"/>
<feature type="region of interest" description="Disordered" evidence="1">
    <location>
        <begin position="137"/>
        <end position="203"/>
    </location>
</feature>
<accession>A0ABQ5IMW4</accession>
<comment type="caution">
    <text evidence="3">The sequence shown here is derived from an EMBL/GenBank/DDBJ whole genome shotgun (WGS) entry which is preliminary data.</text>
</comment>
<feature type="domain" description="VAL1-3 N-terminal zinc finger" evidence="2">
    <location>
        <begin position="55"/>
        <end position="101"/>
    </location>
</feature>
<name>A0ABQ5IMW4_9ASTR</name>
<organism evidence="3 4">
    <name type="scientific">Tanacetum coccineum</name>
    <dbReference type="NCBI Taxonomy" id="301880"/>
    <lineage>
        <taxon>Eukaryota</taxon>
        <taxon>Viridiplantae</taxon>
        <taxon>Streptophyta</taxon>
        <taxon>Embryophyta</taxon>
        <taxon>Tracheophyta</taxon>
        <taxon>Spermatophyta</taxon>
        <taxon>Magnoliopsida</taxon>
        <taxon>eudicotyledons</taxon>
        <taxon>Gunneridae</taxon>
        <taxon>Pentapetalae</taxon>
        <taxon>asterids</taxon>
        <taxon>campanulids</taxon>
        <taxon>Asterales</taxon>
        <taxon>Asteraceae</taxon>
        <taxon>Asteroideae</taxon>
        <taxon>Anthemideae</taxon>
        <taxon>Anthemidinae</taxon>
        <taxon>Tanacetum</taxon>
    </lineage>
</organism>
<feature type="non-terminal residue" evidence="3">
    <location>
        <position position="245"/>
    </location>
</feature>
<reference evidence="3" key="1">
    <citation type="journal article" date="2022" name="Int. J. Mol. Sci.">
        <title>Draft Genome of Tanacetum Coccineum: Genomic Comparison of Closely Related Tanacetum-Family Plants.</title>
        <authorList>
            <person name="Yamashiro T."/>
            <person name="Shiraishi A."/>
            <person name="Nakayama K."/>
            <person name="Satake H."/>
        </authorList>
    </citation>
    <scope>NUCLEOTIDE SEQUENCE</scope>
</reference>
<feature type="region of interest" description="Disordered" evidence="1">
    <location>
        <begin position="222"/>
        <end position="245"/>
    </location>
</feature>
<evidence type="ECO:0000313" key="3">
    <source>
        <dbReference type="EMBL" id="GJU01545.1"/>
    </source>
</evidence>
<keyword evidence="4" id="KW-1185">Reference proteome</keyword>
<dbReference type="EMBL" id="BQNB010020974">
    <property type="protein sequence ID" value="GJU01545.1"/>
    <property type="molecule type" value="Genomic_DNA"/>
</dbReference>